<reference evidence="1 2" key="1">
    <citation type="submission" date="2021-06" db="EMBL/GenBank/DDBJ databases">
        <authorList>
            <person name="Kallberg Y."/>
            <person name="Tangrot J."/>
            <person name="Rosling A."/>
        </authorList>
    </citation>
    <scope>NUCLEOTIDE SEQUENCE [LARGE SCALE GENOMIC DNA]</scope>
    <source>
        <strain evidence="1 2">120-4 pot B 10/14</strain>
    </source>
</reference>
<evidence type="ECO:0000313" key="1">
    <source>
        <dbReference type="EMBL" id="CAG8856608.1"/>
    </source>
</evidence>
<feature type="non-terminal residue" evidence="1">
    <location>
        <position position="113"/>
    </location>
</feature>
<proteinExistence type="predicted"/>
<keyword evidence="2" id="KW-1185">Reference proteome</keyword>
<sequence>KHLTPRLHHLSTDKQPLWFTFLEETIIENNIHHSILSNYQPQNIIIGKVRRYFKHSNTISITHWPTKIDTSQSQLYPLFLISCMLCPGCNLNTNHISSAYTIKISATLSTHFY</sequence>
<dbReference type="Proteomes" id="UP000789901">
    <property type="component" value="Unassembled WGS sequence"/>
</dbReference>
<organism evidence="1 2">
    <name type="scientific">Gigaspora margarita</name>
    <dbReference type="NCBI Taxonomy" id="4874"/>
    <lineage>
        <taxon>Eukaryota</taxon>
        <taxon>Fungi</taxon>
        <taxon>Fungi incertae sedis</taxon>
        <taxon>Mucoromycota</taxon>
        <taxon>Glomeromycotina</taxon>
        <taxon>Glomeromycetes</taxon>
        <taxon>Diversisporales</taxon>
        <taxon>Gigasporaceae</taxon>
        <taxon>Gigaspora</taxon>
    </lineage>
</organism>
<gene>
    <name evidence="1" type="ORF">GMARGA_LOCUS45429</name>
</gene>
<name>A0ABN7XMS4_GIGMA</name>
<accession>A0ABN7XMS4</accession>
<comment type="caution">
    <text evidence="1">The sequence shown here is derived from an EMBL/GenBank/DDBJ whole genome shotgun (WGS) entry which is preliminary data.</text>
</comment>
<evidence type="ECO:0000313" key="2">
    <source>
        <dbReference type="Proteomes" id="UP000789901"/>
    </source>
</evidence>
<dbReference type="EMBL" id="CAJVQB010161794">
    <property type="protein sequence ID" value="CAG8856608.1"/>
    <property type="molecule type" value="Genomic_DNA"/>
</dbReference>
<protein>
    <submittedName>
        <fullName evidence="1">7674_t:CDS:1</fullName>
    </submittedName>
</protein>
<feature type="non-terminal residue" evidence="1">
    <location>
        <position position="1"/>
    </location>
</feature>